<dbReference type="SUPFAM" id="SSF53474">
    <property type="entry name" value="alpha/beta-Hydrolases"/>
    <property type="match status" value="1"/>
</dbReference>
<dbReference type="Gene3D" id="3.40.50.1820">
    <property type="entry name" value="alpha/beta hydrolase"/>
    <property type="match status" value="1"/>
</dbReference>
<name>A0A1Y6BLH8_9BACT</name>
<dbReference type="Proteomes" id="UP000192907">
    <property type="component" value="Unassembled WGS sequence"/>
</dbReference>
<reference evidence="4" key="1">
    <citation type="submission" date="2017-04" db="EMBL/GenBank/DDBJ databases">
        <authorList>
            <person name="Varghese N."/>
            <person name="Submissions S."/>
        </authorList>
    </citation>
    <scope>NUCLEOTIDE SEQUENCE [LARGE SCALE GENOMIC DNA]</scope>
    <source>
        <strain evidence="4">RKEM611</strain>
    </source>
</reference>
<gene>
    <name evidence="3" type="ORF">SAMN06296036_104192</name>
</gene>
<evidence type="ECO:0000256" key="1">
    <source>
        <dbReference type="SAM" id="MobiDB-lite"/>
    </source>
</evidence>
<feature type="compositionally biased region" description="Polar residues" evidence="1">
    <location>
        <begin position="30"/>
        <end position="44"/>
    </location>
</feature>
<evidence type="ECO:0000313" key="4">
    <source>
        <dbReference type="Proteomes" id="UP000192907"/>
    </source>
</evidence>
<accession>A0A1Y6BLH8</accession>
<sequence>MNTNLIVISILLLAMACNQPTEQNEQQTTAPGQTVDTLPAQQPDSSPSPEPTENPESFQDGTPFHETDTWGPYRESWNSYDTGLESEAYESAKIFYPIGAEGDIFPATTLSPGLGTRKEMVEWLAKRMASHGFIVITFTPTNINLIDATIWQRGHEGALDMLKQETANENSAIFSKVNLDALGIVGHSMGGAGTILAANARSGEVKAAIPLMAFAPALVTTDAAVLLIAGVEDIVSQSGAIRNRYNEIQGKSKAFMDLTGVNHNINITGPQQGPIAAFAIAWHYLFLKKDLRYMSYFTNSAPGHFSKKDEALSLDVFSADNFDSNIILPPQSK</sequence>
<evidence type="ECO:0000259" key="2">
    <source>
        <dbReference type="Pfam" id="PF12740"/>
    </source>
</evidence>
<keyword evidence="4" id="KW-1185">Reference proteome</keyword>
<dbReference type="InterPro" id="IPR029058">
    <property type="entry name" value="AB_hydrolase_fold"/>
</dbReference>
<dbReference type="Pfam" id="PF12740">
    <property type="entry name" value="PETase"/>
    <property type="match status" value="1"/>
</dbReference>
<dbReference type="InterPro" id="IPR041127">
    <property type="entry name" value="PET_hydrolase/cutinase-like"/>
</dbReference>
<evidence type="ECO:0000313" key="3">
    <source>
        <dbReference type="EMBL" id="SMF07108.1"/>
    </source>
</evidence>
<dbReference type="RefSeq" id="WP_132316680.1">
    <property type="nucleotide sequence ID" value="NZ_FWZT01000004.1"/>
</dbReference>
<feature type="domain" description="PET hydrolase/cutinase-like" evidence="2">
    <location>
        <begin position="86"/>
        <end position="300"/>
    </location>
</feature>
<dbReference type="OrthoDB" id="1466228at2"/>
<dbReference type="EMBL" id="FWZT01000004">
    <property type="protein sequence ID" value="SMF07108.1"/>
    <property type="molecule type" value="Genomic_DNA"/>
</dbReference>
<dbReference type="STRING" id="1513793.SAMN06296036_104192"/>
<dbReference type="AlphaFoldDB" id="A0A1Y6BLH8"/>
<organism evidence="3 4">
    <name type="scientific">Pseudobacteriovorax antillogorgiicola</name>
    <dbReference type="NCBI Taxonomy" id="1513793"/>
    <lineage>
        <taxon>Bacteria</taxon>
        <taxon>Pseudomonadati</taxon>
        <taxon>Bdellovibrionota</taxon>
        <taxon>Oligoflexia</taxon>
        <taxon>Oligoflexales</taxon>
        <taxon>Pseudobacteriovoracaceae</taxon>
        <taxon>Pseudobacteriovorax</taxon>
    </lineage>
</organism>
<feature type="region of interest" description="Disordered" evidence="1">
    <location>
        <begin position="22"/>
        <end position="72"/>
    </location>
</feature>
<proteinExistence type="predicted"/>
<protein>
    <recommendedName>
        <fullName evidence="2">PET hydrolase/cutinase-like domain-containing protein</fullName>
    </recommendedName>
</protein>